<proteinExistence type="predicted"/>
<name>A0A3A8QMM5_9BACT</name>
<dbReference type="InterPro" id="IPR025669">
    <property type="entry name" value="AAA_dom"/>
</dbReference>
<dbReference type="OrthoDB" id="9815116at2"/>
<evidence type="ECO:0000313" key="3">
    <source>
        <dbReference type="Proteomes" id="UP000282656"/>
    </source>
</evidence>
<dbReference type="RefSeq" id="WP_120547293.1">
    <property type="nucleotide sequence ID" value="NZ_RAWM01000043.1"/>
</dbReference>
<dbReference type="InterPro" id="IPR050678">
    <property type="entry name" value="DNA_Partitioning_ATPase"/>
</dbReference>
<dbReference type="Pfam" id="PF13614">
    <property type="entry name" value="AAA_31"/>
    <property type="match status" value="1"/>
</dbReference>
<organism evidence="2 3">
    <name type="scientific">Corallococcus interemptor</name>
    <dbReference type="NCBI Taxonomy" id="2316720"/>
    <lineage>
        <taxon>Bacteria</taxon>
        <taxon>Pseudomonadati</taxon>
        <taxon>Myxococcota</taxon>
        <taxon>Myxococcia</taxon>
        <taxon>Myxococcales</taxon>
        <taxon>Cystobacterineae</taxon>
        <taxon>Myxococcaceae</taxon>
        <taxon>Corallococcus</taxon>
    </lineage>
</organism>
<dbReference type="InterPro" id="IPR027417">
    <property type="entry name" value="P-loop_NTPase"/>
</dbReference>
<protein>
    <submittedName>
        <fullName evidence="2">ParA family protein</fullName>
    </submittedName>
</protein>
<dbReference type="CDD" id="cd02042">
    <property type="entry name" value="ParAB_family"/>
    <property type="match status" value="1"/>
</dbReference>
<sequence length="320" mass="35066">MEAPTYSSKQVAEMLGVTPKSIPAELRKDAYGPDDVWELRTTLNKFPPTAGLRKQLFLNFKGGTGKTSLSTSYAWRLAELGYAVLLIDLDSQGHATKCLGYEGEDFEKTLLDVLVRKTPLAQVVQKSTLPNLDFIPSNLSMSTVDLALMPMSGREFKLRNALKDVEAQYDFIVFDAPPSFGLLNLNALMAANDLFVPVLADFLSFHGLKLLFETVQSLEEDLNHVLDHVFIVVNSFNATFKLAKEALEALQTHYPEYLLPTIIRQCTKFAQASSEGRPVFVADPTSKGANDIQAMLDNVLPRLVAAHAAAVKAGTATKAG</sequence>
<gene>
    <name evidence="2" type="ORF">D7X96_17730</name>
</gene>
<dbReference type="EMBL" id="RAWM01000043">
    <property type="protein sequence ID" value="RKH68140.1"/>
    <property type="molecule type" value="Genomic_DNA"/>
</dbReference>
<dbReference type="AlphaFoldDB" id="A0A3A8QMM5"/>
<feature type="domain" description="AAA" evidence="1">
    <location>
        <begin position="57"/>
        <end position="226"/>
    </location>
</feature>
<dbReference type="Gene3D" id="3.40.50.300">
    <property type="entry name" value="P-loop containing nucleotide triphosphate hydrolases"/>
    <property type="match status" value="1"/>
</dbReference>
<dbReference type="PANTHER" id="PTHR13696">
    <property type="entry name" value="P-LOOP CONTAINING NUCLEOSIDE TRIPHOSPHATE HYDROLASE"/>
    <property type="match status" value="1"/>
</dbReference>
<keyword evidence="3" id="KW-1185">Reference proteome</keyword>
<dbReference type="SUPFAM" id="SSF52540">
    <property type="entry name" value="P-loop containing nucleoside triphosphate hydrolases"/>
    <property type="match status" value="1"/>
</dbReference>
<reference evidence="3" key="1">
    <citation type="submission" date="2018-09" db="EMBL/GenBank/DDBJ databases">
        <authorList>
            <person name="Livingstone P.G."/>
            <person name="Whitworth D.E."/>
        </authorList>
    </citation>
    <scope>NUCLEOTIDE SEQUENCE [LARGE SCALE GENOMIC DNA]</scope>
    <source>
        <strain evidence="3">AB047A</strain>
    </source>
</reference>
<dbReference type="PANTHER" id="PTHR13696:SF99">
    <property type="entry name" value="COBYRINIC ACID AC-DIAMIDE SYNTHASE"/>
    <property type="match status" value="1"/>
</dbReference>
<comment type="caution">
    <text evidence="2">The sequence shown here is derived from an EMBL/GenBank/DDBJ whole genome shotgun (WGS) entry which is preliminary data.</text>
</comment>
<evidence type="ECO:0000259" key="1">
    <source>
        <dbReference type="Pfam" id="PF13614"/>
    </source>
</evidence>
<dbReference type="Proteomes" id="UP000282656">
    <property type="component" value="Unassembled WGS sequence"/>
</dbReference>
<evidence type="ECO:0000313" key="2">
    <source>
        <dbReference type="EMBL" id="RKH68140.1"/>
    </source>
</evidence>
<accession>A0A3A8QMM5</accession>